<reference evidence="1 2" key="1">
    <citation type="journal article" date="1992" name="Lakartidningen">
        <title>[Penicillin V and not amoxicillin is the first choice preparation in acute otitis].</title>
        <authorList>
            <person name="Kamme C."/>
            <person name="Lundgren K."/>
            <person name="Prellner K."/>
        </authorList>
    </citation>
    <scope>NUCLEOTIDE SEQUENCE [LARGE SCALE GENOMIC DNA]</scope>
    <source>
        <strain evidence="1 2">PC3939II</strain>
    </source>
</reference>
<evidence type="ECO:0008006" key="3">
    <source>
        <dbReference type="Google" id="ProtNLM"/>
    </source>
</evidence>
<name>A0A5C8FFK3_9SPIR</name>
<organism evidence="1 2">
    <name type="scientific">Brachyspira aalborgi</name>
    <dbReference type="NCBI Taxonomy" id="29522"/>
    <lineage>
        <taxon>Bacteria</taxon>
        <taxon>Pseudomonadati</taxon>
        <taxon>Spirochaetota</taxon>
        <taxon>Spirochaetia</taxon>
        <taxon>Brachyspirales</taxon>
        <taxon>Brachyspiraceae</taxon>
        <taxon>Brachyspira</taxon>
    </lineage>
</organism>
<protein>
    <recommendedName>
        <fullName evidence="3">Ankyrin repeat domain-containing protein</fullName>
    </recommendedName>
</protein>
<sequence length="90" mass="10332">MDFGKFNTNKGEIIIPDNKEELELMEACKNGDLEKVKSLVEANKYNNNILEKAKSIAFSNFRFDVVSYIQKEMAKNDLDTFLPKEPPTDL</sequence>
<proteinExistence type="predicted"/>
<dbReference type="RefSeq" id="WP_147718861.1">
    <property type="nucleotide sequence ID" value="NZ_SAYE01000022.1"/>
</dbReference>
<comment type="caution">
    <text evidence="1">The sequence shown here is derived from an EMBL/GenBank/DDBJ whole genome shotgun (WGS) entry which is preliminary data.</text>
</comment>
<evidence type="ECO:0000313" key="2">
    <source>
        <dbReference type="Proteomes" id="UP000322307"/>
    </source>
</evidence>
<evidence type="ECO:0000313" key="1">
    <source>
        <dbReference type="EMBL" id="TXJ47420.1"/>
    </source>
</evidence>
<accession>A0A5C8FFK3</accession>
<dbReference type="Proteomes" id="UP000322307">
    <property type="component" value="Unassembled WGS sequence"/>
</dbReference>
<dbReference type="AlphaFoldDB" id="A0A5C8FFK3"/>
<dbReference type="EMBL" id="SAYE01000022">
    <property type="protein sequence ID" value="TXJ47420.1"/>
    <property type="molecule type" value="Genomic_DNA"/>
</dbReference>
<gene>
    <name evidence="1" type="ORF">EPJ84_11805</name>
</gene>